<sequence length="284" mass="31367">MFKILDKKEIAPNTFLMEIEAPRIAKACLPGQFVIVKADEKSERIPLSICDYDRKKGTVTIAVEALGKSTQKIAAYDAEQGFDNFAGPLGQPSNLVHMDLEELKNKNIMLIGVGQGAASIYSQIKWLNEHEINADVIFGCKSKEYILLQEEMKAISSSLYISTEDGSYGYKGLATDLLRELVEKEGKRFDQVIAVGPVAMLKSISEVTKEYGIKTIVSLKAIMIDGMGICGGCRVTVDGETKLTCLDGPEFDGHLVDFEELIRRQGIYKTEEGHVCRVGLHEHS</sequence>
<proteinExistence type="predicted"/>
<dbReference type="PROSITE" id="PS51384">
    <property type="entry name" value="FAD_FR"/>
    <property type="match status" value="1"/>
</dbReference>
<dbReference type="Proteomes" id="UP001281656">
    <property type="component" value="Unassembled WGS sequence"/>
</dbReference>
<organism evidence="2 3">
    <name type="scientific">Clostridium tanneri</name>
    <dbReference type="NCBI Taxonomy" id="3037988"/>
    <lineage>
        <taxon>Bacteria</taxon>
        <taxon>Bacillati</taxon>
        <taxon>Bacillota</taxon>
        <taxon>Clostridia</taxon>
        <taxon>Eubacteriales</taxon>
        <taxon>Clostridiaceae</taxon>
        <taxon>Clostridium</taxon>
    </lineage>
</organism>
<dbReference type="NCBIfam" id="NF004862">
    <property type="entry name" value="PRK06222.1"/>
    <property type="match status" value="1"/>
</dbReference>
<dbReference type="Gene3D" id="2.40.30.10">
    <property type="entry name" value="Translation factors"/>
    <property type="match status" value="1"/>
</dbReference>
<dbReference type="PIRSF" id="PIRSF006816">
    <property type="entry name" value="Cyc3_hyd_g"/>
    <property type="match status" value="1"/>
</dbReference>
<protein>
    <submittedName>
        <fullName evidence="2">Sulfide/dihydroorotate dehydrogenase-like FAD/NAD-binding protein</fullName>
    </submittedName>
</protein>
<dbReference type="InterPro" id="IPR039261">
    <property type="entry name" value="FNR_nucleotide-bd"/>
</dbReference>
<dbReference type="Gene3D" id="3.40.50.80">
    <property type="entry name" value="Nucleotide-binding domain of ferredoxin-NADP reductase (FNR) module"/>
    <property type="match status" value="1"/>
</dbReference>
<dbReference type="SUPFAM" id="SSF52343">
    <property type="entry name" value="Ferredoxin reductase-like, C-terminal NADP-linked domain"/>
    <property type="match status" value="1"/>
</dbReference>
<evidence type="ECO:0000313" key="2">
    <source>
        <dbReference type="EMBL" id="MDW8802844.1"/>
    </source>
</evidence>
<dbReference type="PANTHER" id="PTHR43513">
    <property type="entry name" value="DIHYDROOROTATE DEHYDROGENASE B (NAD(+)), ELECTRON TRANSFER SUBUNIT"/>
    <property type="match status" value="1"/>
</dbReference>
<evidence type="ECO:0000259" key="1">
    <source>
        <dbReference type="PROSITE" id="PS51384"/>
    </source>
</evidence>
<dbReference type="PANTHER" id="PTHR43513:SF3">
    <property type="entry name" value="DIHYDROOROTATE DEHYDROGENASE B (NAD(+)), ELECTRON TRANSFER SUBUNIT-RELATED"/>
    <property type="match status" value="1"/>
</dbReference>
<gene>
    <name evidence="2" type="ORF">P8V03_16995</name>
</gene>
<reference evidence="2 3" key="1">
    <citation type="submission" date="2023-04" db="EMBL/GenBank/DDBJ databases">
        <title>Clostridium tannerae sp. nov., isolated from the fecal material of an alpaca.</title>
        <authorList>
            <person name="Miller S."/>
            <person name="Hendry M."/>
            <person name="King J."/>
            <person name="Sankaranarayanan K."/>
            <person name="Lawson P.A."/>
        </authorList>
    </citation>
    <scope>NUCLEOTIDE SEQUENCE [LARGE SCALE GENOMIC DNA]</scope>
    <source>
        <strain evidence="2 3">A1-XYC3</strain>
    </source>
</reference>
<keyword evidence="3" id="KW-1185">Reference proteome</keyword>
<dbReference type="Pfam" id="PF10418">
    <property type="entry name" value="DHODB_Fe-S_bind"/>
    <property type="match status" value="1"/>
</dbReference>
<evidence type="ECO:0000313" key="3">
    <source>
        <dbReference type="Proteomes" id="UP001281656"/>
    </source>
</evidence>
<dbReference type="SUPFAM" id="SSF63380">
    <property type="entry name" value="Riboflavin synthase domain-like"/>
    <property type="match status" value="1"/>
</dbReference>
<accession>A0ABU4JY95</accession>
<dbReference type="EMBL" id="JARUJP010000030">
    <property type="protein sequence ID" value="MDW8802844.1"/>
    <property type="molecule type" value="Genomic_DNA"/>
</dbReference>
<dbReference type="InterPro" id="IPR017938">
    <property type="entry name" value="Riboflavin_synthase-like_b-brl"/>
</dbReference>
<dbReference type="InterPro" id="IPR017927">
    <property type="entry name" value="FAD-bd_FR_type"/>
</dbReference>
<feature type="domain" description="FAD-binding FR-type" evidence="1">
    <location>
        <begin position="1"/>
        <end position="99"/>
    </location>
</feature>
<dbReference type="InterPro" id="IPR019480">
    <property type="entry name" value="Dihydroorotate_DH_Fe-S-bd"/>
</dbReference>
<dbReference type="CDD" id="cd06219">
    <property type="entry name" value="DHOD_e_trans_like1"/>
    <property type="match status" value="1"/>
</dbReference>
<name>A0ABU4JY95_9CLOT</name>
<dbReference type="RefSeq" id="WP_261673407.1">
    <property type="nucleotide sequence ID" value="NZ_JARUJP010000030.1"/>
</dbReference>
<dbReference type="InterPro" id="IPR050353">
    <property type="entry name" value="PyrK_electron_transfer"/>
</dbReference>
<comment type="caution">
    <text evidence="2">The sequence shown here is derived from an EMBL/GenBank/DDBJ whole genome shotgun (WGS) entry which is preliminary data.</text>
</comment>
<dbReference type="InterPro" id="IPR012165">
    <property type="entry name" value="Cyt_c3_hydrogenase_gsu"/>
</dbReference>